<dbReference type="Proteomes" id="UP001046350">
    <property type="component" value="Chromosome"/>
</dbReference>
<accession>A0ABX8NEH7</accession>
<protein>
    <submittedName>
        <fullName evidence="1">Uncharacterized protein</fullName>
    </submittedName>
</protein>
<evidence type="ECO:0000313" key="2">
    <source>
        <dbReference type="Proteomes" id="UP001046350"/>
    </source>
</evidence>
<evidence type="ECO:0000313" key="1">
    <source>
        <dbReference type="EMBL" id="QXH54295.1"/>
    </source>
</evidence>
<name>A0ABX8NEH7_9PSED</name>
<dbReference type="EMBL" id="CP077076">
    <property type="protein sequence ID" value="QXH54295.1"/>
    <property type="molecule type" value="Genomic_DNA"/>
</dbReference>
<gene>
    <name evidence="1" type="ORF">KSS94_12565</name>
</gene>
<reference evidence="1" key="1">
    <citation type="journal article" date="2021" name="Microorganisms">
        <title>The Ever-Expanding Pseudomonas Genus: Description of 43 New Species and Partition of the Pseudomonas putida Group.</title>
        <authorList>
            <person name="Girard L."/>
            <person name="Lood C."/>
            <person name="Hofte M."/>
            <person name="Vandamme P."/>
            <person name="Rokni-Zadeh H."/>
            <person name="van Noort V."/>
            <person name="Lavigne R."/>
            <person name="De Mot R."/>
        </authorList>
    </citation>
    <scope>NUCLEOTIDE SEQUENCE</scope>
    <source>
        <strain evidence="1">COW40</strain>
    </source>
</reference>
<sequence>MKALKITTFNINGIRSRLPTLRAWLEREKPDIALPVLRTVRRVAVLQARTTLKCAR</sequence>
<proteinExistence type="predicted"/>
<keyword evidence="2" id="KW-1185">Reference proteome</keyword>
<organism evidence="1 2">
    <name type="scientific">Pseudomonas fakonensis</name>
    <dbReference type="NCBI Taxonomy" id="2842355"/>
    <lineage>
        <taxon>Bacteria</taxon>
        <taxon>Pseudomonadati</taxon>
        <taxon>Pseudomonadota</taxon>
        <taxon>Gammaproteobacteria</taxon>
        <taxon>Pseudomonadales</taxon>
        <taxon>Pseudomonadaceae</taxon>
        <taxon>Pseudomonas</taxon>
    </lineage>
</organism>